<dbReference type="STRING" id="1123498.VR7878_03751"/>
<protein>
    <recommendedName>
        <fullName evidence="3">DUF2267 domain-containing protein</fullName>
    </recommendedName>
</protein>
<dbReference type="AlphaFoldDB" id="A0A1R4LTC3"/>
<evidence type="ECO:0000313" key="2">
    <source>
        <dbReference type="Proteomes" id="UP000188276"/>
    </source>
</evidence>
<name>A0A1R4LTC3_VIBR1</name>
<dbReference type="InterPro" id="IPR038282">
    <property type="entry name" value="DUF2267_sf"/>
</dbReference>
<evidence type="ECO:0000313" key="1">
    <source>
        <dbReference type="EMBL" id="SJN59852.1"/>
    </source>
</evidence>
<keyword evidence="2" id="KW-1185">Reference proteome</keyword>
<gene>
    <name evidence="1" type="ORF">VR7878_03751</name>
</gene>
<reference evidence="2" key="1">
    <citation type="submission" date="2017-02" db="EMBL/GenBank/DDBJ databases">
        <authorList>
            <person name="Rodrigo-Torres L."/>
            <person name="Arahal R.D."/>
            <person name="Lucena T."/>
        </authorList>
    </citation>
    <scope>NUCLEOTIDE SEQUENCE [LARGE SCALE GENOMIC DNA]</scope>
    <source>
        <strain evidence="2">CECT 7878</strain>
    </source>
</reference>
<proteinExistence type="predicted"/>
<organism evidence="1 2">
    <name type="scientific">Vibrio ruber (strain DSM 16370 / JCM 11486 / BCRC 17186 / CECT 7878 / LMG 23124 / VR1)</name>
    <dbReference type="NCBI Taxonomy" id="1123498"/>
    <lineage>
        <taxon>Bacteria</taxon>
        <taxon>Pseudomonadati</taxon>
        <taxon>Pseudomonadota</taxon>
        <taxon>Gammaproteobacteria</taxon>
        <taxon>Vibrionales</taxon>
        <taxon>Vibrionaceae</taxon>
        <taxon>Vibrio</taxon>
    </lineage>
</organism>
<dbReference type="InterPro" id="IPR018727">
    <property type="entry name" value="DUF2267"/>
</dbReference>
<evidence type="ECO:0008006" key="3">
    <source>
        <dbReference type="Google" id="ProtNLM"/>
    </source>
</evidence>
<sequence>MTVPLEYEQASAKFYEYLVDARDTSGLWSTHVTYTMTQSVFQVFRRRISIQEAIAFANVLPTCLKALFVTDWDVYEKKEAFESREKMTEEVKLLRAEHNFSTENAIRDIAQALRRHVNEEAFDRLLSQLPEGALEFWKP</sequence>
<dbReference type="Gene3D" id="1.10.490.110">
    <property type="entry name" value="Uncharacterized conserved protein DUF2267"/>
    <property type="match status" value="1"/>
</dbReference>
<dbReference type="OrthoDB" id="20942at2"/>
<dbReference type="Pfam" id="PF10025">
    <property type="entry name" value="DUF2267"/>
    <property type="match status" value="1"/>
</dbReference>
<dbReference type="Proteomes" id="UP000188276">
    <property type="component" value="Unassembled WGS sequence"/>
</dbReference>
<dbReference type="RefSeq" id="WP_077337587.1">
    <property type="nucleotide sequence ID" value="NZ_FULE01000065.1"/>
</dbReference>
<accession>A0A1R4LTC3</accession>
<dbReference type="EMBL" id="FULE01000065">
    <property type="protein sequence ID" value="SJN59852.1"/>
    <property type="molecule type" value="Genomic_DNA"/>
</dbReference>